<dbReference type="EMBL" id="JACASE010000017">
    <property type="protein sequence ID" value="KAF6397147.1"/>
    <property type="molecule type" value="Genomic_DNA"/>
</dbReference>
<feature type="region of interest" description="Disordered" evidence="1">
    <location>
        <begin position="41"/>
        <end position="81"/>
    </location>
</feature>
<keyword evidence="3" id="KW-1185">Reference proteome</keyword>
<feature type="region of interest" description="Disordered" evidence="1">
    <location>
        <begin position="144"/>
        <end position="181"/>
    </location>
</feature>
<sequence>MGTVMPPVGGCREDEATSVEKPGALPGTEQMLRERAVWGAGRAGGSGVPCPSGLPGPPHPVSSQSFPGPPERGPGRGLRAGVPLRAPSARCCSWAELRLAGCPLGGLLPPAGLHQRPSADLVLGRRGGRHWDMSRQLSAMSPVQFRLSGAASEGGGSGSSQAPLFQDSRQSGTRSGPTSNS</sequence>
<dbReference type="Proteomes" id="UP000593571">
    <property type="component" value="Unassembled WGS sequence"/>
</dbReference>
<evidence type="ECO:0000313" key="2">
    <source>
        <dbReference type="EMBL" id="KAF6397147.1"/>
    </source>
</evidence>
<evidence type="ECO:0000256" key="1">
    <source>
        <dbReference type="SAM" id="MobiDB-lite"/>
    </source>
</evidence>
<accession>A0A7J8BE44</accession>
<dbReference type="AlphaFoldDB" id="A0A7J8BE44"/>
<reference evidence="2 3" key="1">
    <citation type="journal article" date="2020" name="Nature">
        <title>Six reference-quality genomes reveal evolution of bat adaptations.</title>
        <authorList>
            <person name="Jebb D."/>
            <person name="Huang Z."/>
            <person name="Pippel M."/>
            <person name="Hughes G.M."/>
            <person name="Lavrichenko K."/>
            <person name="Devanna P."/>
            <person name="Winkler S."/>
            <person name="Jermiin L.S."/>
            <person name="Skirmuntt E.C."/>
            <person name="Katzourakis A."/>
            <person name="Burkitt-Gray L."/>
            <person name="Ray D.A."/>
            <person name="Sullivan K.A.M."/>
            <person name="Roscito J.G."/>
            <person name="Kirilenko B.M."/>
            <person name="Davalos L.M."/>
            <person name="Corthals A.P."/>
            <person name="Power M.L."/>
            <person name="Jones G."/>
            <person name="Ransome R.D."/>
            <person name="Dechmann D.K.N."/>
            <person name="Locatelli A.G."/>
            <person name="Puechmaille S.J."/>
            <person name="Fedrigo O."/>
            <person name="Jarvis E.D."/>
            <person name="Hiller M."/>
            <person name="Vernes S.C."/>
            <person name="Myers E.W."/>
            <person name="Teeling E.C."/>
        </authorList>
    </citation>
    <scope>NUCLEOTIDE SEQUENCE [LARGE SCALE GENOMIC DNA]</scope>
    <source>
        <strain evidence="2">MRouAeg1</strain>
        <tissue evidence="2">Muscle</tissue>
    </source>
</reference>
<comment type="caution">
    <text evidence="2">The sequence shown here is derived from an EMBL/GenBank/DDBJ whole genome shotgun (WGS) entry which is preliminary data.</text>
</comment>
<gene>
    <name evidence="2" type="ORF">HJG63_009809</name>
</gene>
<organism evidence="2 3">
    <name type="scientific">Rousettus aegyptiacus</name>
    <name type="common">Egyptian fruit bat</name>
    <name type="synonym">Pteropus aegyptiacus</name>
    <dbReference type="NCBI Taxonomy" id="9407"/>
    <lineage>
        <taxon>Eukaryota</taxon>
        <taxon>Metazoa</taxon>
        <taxon>Chordata</taxon>
        <taxon>Craniata</taxon>
        <taxon>Vertebrata</taxon>
        <taxon>Euteleostomi</taxon>
        <taxon>Mammalia</taxon>
        <taxon>Eutheria</taxon>
        <taxon>Laurasiatheria</taxon>
        <taxon>Chiroptera</taxon>
        <taxon>Yinpterochiroptera</taxon>
        <taxon>Pteropodoidea</taxon>
        <taxon>Pteropodidae</taxon>
        <taxon>Rousettinae</taxon>
        <taxon>Rousettus</taxon>
    </lineage>
</organism>
<feature type="compositionally biased region" description="Polar residues" evidence="1">
    <location>
        <begin position="161"/>
        <end position="181"/>
    </location>
</feature>
<protein>
    <submittedName>
        <fullName evidence="2">Uncharacterized protein</fullName>
    </submittedName>
</protein>
<name>A0A7J8BE44_ROUAE</name>
<evidence type="ECO:0000313" key="3">
    <source>
        <dbReference type="Proteomes" id="UP000593571"/>
    </source>
</evidence>
<proteinExistence type="predicted"/>
<feature type="region of interest" description="Disordered" evidence="1">
    <location>
        <begin position="1"/>
        <end position="27"/>
    </location>
</feature>